<sequence length="283" mass="33780">MKYGKGIVKKYSREYNRTLKSGERKKYTTEQIQITVPKNEDIYENKESVLIIPNSEIEEFKNREEELGALRVVNYLYLEEVKKLENELKNMNNSTALEYEKKIEDLKAELELKNKALNEMESKYKSLHQDNIDSLKQENESVKDKHSKLIIENENLKNKFVNIKTENENLKTKYSSIKEENKNLKSKCSKLKEEHESIQESYNKVYTKYDHLKQENLNTKTSYAEIFEMNEDLEKDYESLRLEYNDLVDKYNDMSEELYNLKTTKSHDEFIANKVREFILNKG</sequence>
<comment type="caution">
    <text evidence="2">The sequence shown here is derived from an EMBL/GenBank/DDBJ whole genome shotgun (WGS) entry which is preliminary data.</text>
</comment>
<dbReference type="SUPFAM" id="SSF57997">
    <property type="entry name" value="Tropomyosin"/>
    <property type="match status" value="1"/>
</dbReference>
<feature type="coiled-coil region" evidence="1">
    <location>
        <begin position="74"/>
        <end position="257"/>
    </location>
</feature>
<dbReference type="EMBL" id="MZGS01000032">
    <property type="protein sequence ID" value="PWB84704.1"/>
    <property type="molecule type" value="Genomic_DNA"/>
</dbReference>
<accession>A0A315XKA0</accession>
<dbReference type="Proteomes" id="UP000251717">
    <property type="component" value="Unassembled WGS sequence"/>
</dbReference>
<dbReference type="OrthoDB" id="78495at2157"/>
<protein>
    <submittedName>
        <fullName evidence="2">Chromosome partition protein Smc</fullName>
    </submittedName>
</protein>
<proteinExistence type="predicted"/>
<reference evidence="2 3" key="1">
    <citation type="submission" date="2017-03" db="EMBL/GenBank/DDBJ databases">
        <title>Genome sequence of Methanobrevibacter thaueri.</title>
        <authorList>
            <person name="Poehlein A."/>
            <person name="Seedorf H."/>
            <person name="Daniel R."/>
        </authorList>
    </citation>
    <scope>NUCLEOTIDE SEQUENCE [LARGE SCALE GENOMIC DNA]</scope>
    <source>
        <strain evidence="2 3">DSM 11995</strain>
    </source>
</reference>
<dbReference type="Gene3D" id="6.10.250.3110">
    <property type="match status" value="1"/>
</dbReference>
<gene>
    <name evidence="2" type="primary">smc_2</name>
    <name evidence="2" type="ORF">MBBTH_21260</name>
</gene>
<evidence type="ECO:0000313" key="2">
    <source>
        <dbReference type="EMBL" id="PWB84704.1"/>
    </source>
</evidence>
<evidence type="ECO:0000313" key="3">
    <source>
        <dbReference type="Proteomes" id="UP000251717"/>
    </source>
</evidence>
<keyword evidence="3" id="KW-1185">Reference proteome</keyword>
<organism evidence="2 3">
    <name type="scientific">Methanobrevibacter thaueri</name>
    <dbReference type="NCBI Taxonomy" id="190975"/>
    <lineage>
        <taxon>Archaea</taxon>
        <taxon>Methanobacteriati</taxon>
        <taxon>Methanobacteriota</taxon>
        <taxon>Methanomada group</taxon>
        <taxon>Methanobacteria</taxon>
        <taxon>Methanobacteriales</taxon>
        <taxon>Methanobacteriaceae</taxon>
        <taxon>Methanobrevibacter</taxon>
    </lineage>
</organism>
<dbReference type="AlphaFoldDB" id="A0A315XKA0"/>
<dbReference type="RefSeq" id="WP_116593001.1">
    <property type="nucleotide sequence ID" value="NZ_JBGUNC010000036.1"/>
</dbReference>
<name>A0A315XKA0_9EURY</name>
<evidence type="ECO:0000256" key="1">
    <source>
        <dbReference type="SAM" id="Coils"/>
    </source>
</evidence>
<keyword evidence="1" id="KW-0175">Coiled coil</keyword>